<dbReference type="HOGENOM" id="CLU_1920202_0_0_1"/>
<evidence type="ECO:0000256" key="1">
    <source>
        <dbReference type="SAM" id="MobiDB-lite"/>
    </source>
</evidence>
<reference evidence="4" key="4">
    <citation type="journal article" date="2018" name="Nat. Plants">
        <title>Whole-genome landscape of Medicago truncatula symbiotic genes.</title>
        <authorList>
            <person name="Pecrix Y."/>
            <person name="Gamas P."/>
            <person name="Carrere S."/>
        </authorList>
    </citation>
    <scope>NUCLEOTIDE SEQUENCE</scope>
    <source>
        <tissue evidence="4">Leaves</tissue>
    </source>
</reference>
<evidence type="ECO:0000313" key="6">
    <source>
        <dbReference type="Proteomes" id="UP000002051"/>
    </source>
</evidence>
<name>G7J757_MEDTR</name>
<evidence type="ECO:0000256" key="2">
    <source>
        <dbReference type="SAM" id="SignalP"/>
    </source>
</evidence>
<dbReference type="Proteomes" id="UP000265566">
    <property type="component" value="Chromosome 3"/>
</dbReference>
<reference evidence="3 6" key="1">
    <citation type="journal article" date="2011" name="Nature">
        <title>The Medicago genome provides insight into the evolution of rhizobial symbioses.</title>
        <authorList>
            <person name="Young N.D."/>
            <person name="Debelle F."/>
            <person name="Oldroyd G.E."/>
            <person name="Geurts R."/>
            <person name="Cannon S.B."/>
            <person name="Udvardi M.K."/>
            <person name="Benedito V.A."/>
            <person name="Mayer K.F."/>
            <person name="Gouzy J."/>
            <person name="Schoof H."/>
            <person name="Van de Peer Y."/>
            <person name="Proost S."/>
            <person name="Cook D.R."/>
            <person name="Meyers B.C."/>
            <person name="Spannagl M."/>
            <person name="Cheung F."/>
            <person name="De Mita S."/>
            <person name="Krishnakumar V."/>
            <person name="Gundlach H."/>
            <person name="Zhou S."/>
            <person name="Mudge J."/>
            <person name="Bharti A.K."/>
            <person name="Murray J.D."/>
            <person name="Naoumkina M.A."/>
            <person name="Rosen B."/>
            <person name="Silverstein K.A."/>
            <person name="Tang H."/>
            <person name="Rombauts S."/>
            <person name="Zhao P.X."/>
            <person name="Zhou P."/>
            <person name="Barbe V."/>
            <person name="Bardou P."/>
            <person name="Bechner M."/>
            <person name="Bellec A."/>
            <person name="Berger A."/>
            <person name="Berges H."/>
            <person name="Bidwell S."/>
            <person name="Bisseling T."/>
            <person name="Choisne N."/>
            <person name="Couloux A."/>
            <person name="Denny R."/>
            <person name="Deshpande S."/>
            <person name="Dai X."/>
            <person name="Doyle J.J."/>
            <person name="Dudez A.M."/>
            <person name="Farmer A.D."/>
            <person name="Fouteau S."/>
            <person name="Franken C."/>
            <person name="Gibelin C."/>
            <person name="Gish J."/>
            <person name="Goldstein S."/>
            <person name="Gonzalez A.J."/>
            <person name="Green P.J."/>
            <person name="Hallab A."/>
            <person name="Hartog M."/>
            <person name="Hua A."/>
            <person name="Humphray S.J."/>
            <person name="Jeong D.H."/>
            <person name="Jing Y."/>
            <person name="Jocker A."/>
            <person name="Kenton S.M."/>
            <person name="Kim D.J."/>
            <person name="Klee K."/>
            <person name="Lai H."/>
            <person name="Lang C."/>
            <person name="Lin S."/>
            <person name="Macmil S.L."/>
            <person name="Magdelenat G."/>
            <person name="Matthews L."/>
            <person name="McCorrison J."/>
            <person name="Monaghan E.L."/>
            <person name="Mun J.H."/>
            <person name="Najar F.Z."/>
            <person name="Nicholson C."/>
            <person name="Noirot C."/>
            <person name="O'Bleness M."/>
            <person name="Paule C.R."/>
            <person name="Poulain J."/>
            <person name="Prion F."/>
            <person name="Qin B."/>
            <person name="Qu C."/>
            <person name="Retzel E.F."/>
            <person name="Riddle C."/>
            <person name="Sallet E."/>
            <person name="Samain S."/>
            <person name="Samson N."/>
            <person name="Sanders I."/>
            <person name="Saurat O."/>
            <person name="Scarpelli C."/>
            <person name="Schiex T."/>
            <person name="Segurens B."/>
            <person name="Severin A.J."/>
            <person name="Sherrier D.J."/>
            <person name="Shi R."/>
            <person name="Sims S."/>
            <person name="Singer S.R."/>
            <person name="Sinharoy S."/>
            <person name="Sterck L."/>
            <person name="Viollet A."/>
            <person name="Wang B.B."/>
            <person name="Wang K."/>
            <person name="Wang M."/>
            <person name="Wang X."/>
            <person name="Warfsmann J."/>
            <person name="Weissenbach J."/>
            <person name="White D.D."/>
            <person name="White J.D."/>
            <person name="Wiley G.B."/>
            <person name="Wincker P."/>
            <person name="Xing Y."/>
            <person name="Yang L."/>
            <person name="Yao Z."/>
            <person name="Ying F."/>
            <person name="Zhai J."/>
            <person name="Zhou L."/>
            <person name="Zuber A."/>
            <person name="Denarie J."/>
            <person name="Dixon R.A."/>
            <person name="May G.D."/>
            <person name="Schwartz D.C."/>
            <person name="Rogers J."/>
            <person name="Quetier F."/>
            <person name="Town C.D."/>
            <person name="Roe B.A."/>
        </authorList>
    </citation>
    <scope>NUCLEOTIDE SEQUENCE [LARGE SCALE GENOMIC DNA]</scope>
    <source>
        <strain evidence="3">A17</strain>
        <strain evidence="5 6">cv. Jemalong A17</strain>
    </source>
</reference>
<dbReference type="EMBL" id="PSQE01000003">
    <property type="protein sequence ID" value="RHN71307.1"/>
    <property type="molecule type" value="Genomic_DNA"/>
</dbReference>
<evidence type="ECO:0000313" key="3">
    <source>
        <dbReference type="EMBL" id="AES74206.1"/>
    </source>
</evidence>
<reference evidence="5" key="3">
    <citation type="submission" date="2015-04" db="UniProtKB">
        <authorList>
            <consortium name="EnsemblPlants"/>
        </authorList>
    </citation>
    <scope>IDENTIFICATION</scope>
    <source>
        <strain evidence="5">cv. Jemalong A17</strain>
    </source>
</reference>
<dbReference type="Proteomes" id="UP000002051">
    <property type="component" value="Chromosome 3"/>
</dbReference>
<dbReference type="PaxDb" id="3880-AES74206"/>
<keyword evidence="2" id="KW-0732">Signal</keyword>
<feature type="signal peptide" evidence="2">
    <location>
        <begin position="1"/>
        <end position="23"/>
    </location>
</feature>
<keyword evidence="6" id="KW-1185">Reference proteome</keyword>
<evidence type="ECO:0000313" key="5">
    <source>
        <dbReference type="EnsemblPlants" id="AES74206"/>
    </source>
</evidence>
<dbReference type="EnsemblPlants" id="AES74206">
    <property type="protein sequence ID" value="AES74206"/>
    <property type="gene ID" value="MTR_3g117000"/>
</dbReference>
<gene>
    <name evidence="3" type="ordered locus">MTR_3g117000</name>
    <name evidence="4" type="ORF">MtrunA17_Chr3g0144831</name>
</gene>
<evidence type="ECO:0000313" key="4">
    <source>
        <dbReference type="EMBL" id="RHN71307.1"/>
    </source>
</evidence>
<protein>
    <submittedName>
        <fullName evidence="3">Vicilin</fullName>
    </submittedName>
</protein>
<feature type="chain" id="PRO_5014572732" evidence="2">
    <location>
        <begin position="24"/>
        <end position="124"/>
    </location>
</feature>
<dbReference type="AlphaFoldDB" id="G7J757"/>
<feature type="region of interest" description="Disordered" evidence="1">
    <location>
        <begin position="44"/>
        <end position="70"/>
    </location>
</feature>
<organism evidence="3 6">
    <name type="scientific">Medicago truncatula</name>
    <name type="common">Barrel medic</name>
    <name type="synonym">Medicago tribuloides</name>
    <dbReference type="NCBI Taxonomy" id="3880"/>
    <lineage>
        <taxon>Eukaryota</taxon>
        <taxon>Viridiplantae</taxon>
        <taxon>Streptophyta</taxon>
        <taxon>Embryophyta</taxon>
        <taxon>Tracheophyta</taxon>
        <taxon>Spermatophyta</taxon>
        <taxon>Magnoliopsida</taxon>
        <taxon>eudicotyledons</taxon>
        <taxon>Gunneridae</taxon>
        <taxon>Pentapetalae</taxon>
        <taxon>rosids</taxon>
        <taxon>fabids</taxon>
        <taxon>Fabales</taxon>
        <taxon>Fabaceae</taxon>
        <taxon>Papilionoideae</taxon>
        <taxon>50 kb inversion clade</taxon>
        <taxon>NPAAA clade</taxon>
        <taxon>Hologalegina</taxon>
        <taxon>IRL clade</taxon>
        <taxon>Trifolieae</taxon>
        <taxon>Medicago</taxon>
    </lineage>
</organism>
<accession>G7J757</accession>
<proteinExistence type="predicted"/>
<reference evidence="3 6" key="2">
    <citation type="journal article" date="2014" name="BMC Genomics">
        <title>An improved genome release (version Mt4.0) for the model legume Medicago truncatula.</title>
        <authorList>
            <person name="Tang H."/>
            <person name="Krishnakumar V."/>
            <person name="Bidwell S."/>
            <person name="Rosen B."/>
            <person name="Chan A."/>
            <person name="Zhou S."/>
            <person name="Gentzbittel L."/>
            <person name="Childs K.L."/>
            <person name="Yandell M."/>
            <person name="Gundlach H."/>
            <person name="Mayer K.F."/>
            <person name="Schwartz D.C."/>
            <person name="Town C.D."/>
        </authorList>
    </citation>
    <scope>GENOME REANNOTATION</scope>
    <source>
        <strain evidence="5 6">cv. Jemalong A17</strain>
    </source>
</reference>
<sequence>MAKTSILLVVLAVALFLNGYSAAAEGEGRANQLVKDEAGILNSAAAGGDGRVNQPVKDIEADQHDDDDDDHKRINKLVIYYCFNINKLCGKYNSYCSRYTKICNNIGRDSIVAKSGNPNAEILP</sequence>
<dbReference type="EMBL" id="CM001219">
    <property type="protein sequence ID" value="AES74206.1"/>
    <property type="molecule type" value="Genomic_DNA"/>
</dbReference>
<dbReference type="Gramene" id="rna19974">
    <property type="protein sequence ID" value="RHN71307.1"/>
    <property type="gene ID" value="gene19974"/>
</dbReference>